<organism evidence="1 2">
    <name type="scientific">Strongyloides papillosus</name>
    <name type="common">Intestinal threadworm</name>
    <dbReference type="NCBI Taxonomy" id="174720"/>
    <lineage>
        <taxon>Eukaryota</taxon>
        <taxon>Metazoa</taxon>
        <taxon>Ecdysozoa</taxon>
        <taxon>Nematoda</taxon>
        <taxon>Chromadorea</taxon>
        <taxon>Rhabditida</taxon>
        <taxon>Tylenchina</taxon>
        <taxon>Panagrolaimomorpha</taxon>
        <taxon>Strongyloidoidea</taxon>
        <taxon>Strongyloididae</taxon>
        <taxon>Strongyloides</taxon>
    </lineage>
</organism>
<sequence>MLLMTFNLNVVSGFKASCASNKLQYGRCRVALRENEDIKNTVIWPNLNSRDREAIERILARGHGNHAKEISEYLTNRANPDDIRKSLK</sequence>
<evidence type="ECO:0000313" key="1">
    <source>
        <dbReference type="Proteomes" id="UP000046392"/>
    </source>
</evidence>
<accession>A0A0N5BGH5</accession>
<evidence type="ECO:0000313" key="2">
    <source>
        <dbReference type="WBParaSite" id="SPAL_0000508100.1"/>
    </source>
</evidence>
<name>A0A0N5BGH5_STREA</name>
<keyword evidence="1" id="KW-1185">Reference proteome</keyword>
<reference evidence="2" key="1">
    <citation type="submission" date="2017-02" db="UniProtKB">
        <authorList>
            <consortium name="WormBaseParasite"/>
        </authorList>
    </citation>
    <scope>IDENTIFICATION</scope>
</reference>
<proteinExistence type="predicted"/>
<dbReference type="Proteomes" id="UP000046392">
    <property type="component" value="Unplaced"/>
</dbReference>
<protein>
    <submittedName>
        <fullName evidence="2">CARD domain-containing protein</fullName>
    </submittedName>
</protein>
<dbReference type="AlphaFoldDB" id="A0A0N5BGH5"/>
<dbReference type="WBParaSite" id="SPAL_0000508100.1">
    <property type="protein sequence ID" value="SPAL_0000508100.1"/>
    <property type="gene ID" value="SPAL_0000508100"/>
</dbReference>